<evidence type="ECO:0008006" key="3">
    <source>
        <dbReference type="Google" id="ProtNLM"/>
    </source>
</evidence>
<protein>
    <recommendedName>
        <fullName evidence="3">F-box associated domain-containing protein</fullName>
    </recommendedName>
</protein>
<dbReference type="HOGENOM" id="CLU_944065_0_0_1"/>
<dbReference type="InParanoid" id="G0MF42"/>
<dbReference type="AlphaFoldDB" id="G0MF42"/>
<organism evidence="2">
    <name type="scientific">Caenorhabditis brenneri</name>
    <name type="common">Nematode worm</name>
    <dbReference type="NCBI Taxonomy" id="135651"/>
    <lineage>
        <taxon>Eukaryota</taxon>
        <taxon>Metazoa</taxon>
        <taxon>Ecdysozoa</taxon>
        <taxon>Nematoda</taxon>
        <taxon>Chromadorea</taxon>
        <taxon>Rhabditida</taxon>
        <taxon>Rhabditina</taxon>
        <taxon>Rhabditomorpha</taxon>
        <taxon>Rhabditoidea</taxon>
        <taxon>Rhabditidae</taxon>
        <taxon>Peloderinae</taxon>
        <taxon>Caenorhabditis</taxon>
    </lineage>
</organism>
<evidence type="ECO:0000313" key="1">
    <source>
        <dbReference type="EMBL" id="EGT54342.1"/>
    </source>
</evidence>
<dbReference type="PANTHER" id="PTHR21503">
    <property type="entry name" value="F-BOX-CONTAINING HYPOTHETICAL PROTEIN C.ELEGANS"/>
    <property type="match status" value="1"/>
</dbReference>
<proteinExistence type="predicted"/>
<dbReference type="EMBL" id="GL379792">
    <property type="protein sequence ID" value="EGT54342.1"/>
    <property type="molecule type" value="Genomic_DNA"/>
</dbReference>
<name>G0MF42_CAEBE</name>
<dbReference type="PANTHER" id="PTHR21503:SF8">
    <property type="entry name" value="F-BOX ASSOCIATED DOMAIN-CONTAINING PROTEIN-RELATED"/>
    <property type="match status" value="1"/>
</dbReference>
<gene>
    <name evidence="1" type="ORF">CAEBREN_19776</name>
</gene>
<sequence>MSTDDAPTPPGDIFPFLHLPYLPRKELFEYMSPSALVAMYQTCSTAHHLFPPLAGTVSIHYDLGKPLLHVESFHSNQKSVLPFIAFKSLRKIFTILELEDVYVEIDENKDYTPLVEFLKSYGRCRTIKICSKNEDYCLNMEGIRDLLGGFQFVKRVEFEAQIENWPSGSPRFLKSSVVDISNGTALDRRDIRRITRGSKEVRINSSRLSDKSFNFIILDWLHGRNKTLRYLEITVRDPSERQGRRILNGVRFRLGNGGSFQPKYLKETVRFHTGWNVERDSDGRRATVVSTRKKFRFIVWD</sequence>
<evidence type="ECO:0000313" key="2">
    <source>
        <dbReference type="Proteomes" id="UP000008068"/>
    </source>
</evidence>
<dbReference type="Proteomes" id="UP000008068">
    <property type="component" value="Unassembled WGS sequence"/>
</dbReference>
<accession>G0MF42</accession>
<keyword evidence="2" id="KW-1185">Reference proteome</keyword>
<reference evidence="2" key="1">
    <citation type="submission" date="2011-07" db="EMBL/GenBank/DDBJ databases">
        <authorList>
            <consortium name="Caenorhabditis brenneri Sequencing and Analysis Consortium"/>
            <person name="Wilson R.K."/>
        </authorList>
    </citation>
    <scope>NUCLEOTIDE SEQUENCE [LARGE SCALE GENOMIC DNA]</scope>
    <source>
        <strain evidence="2">PB2801</strain>
    </source>
</reference>